<evidence type="ECO:0000256" key="1">
    <source>
        <dbReference type="SAM" id="Phobius"/>
    </source>
</evidence>
<comment type="caution">
    <text evidence="2">The sequence shown here is derived from an EMBL/GenBank/DDBJ whole genome shotgun (WGS) entry which is preliminary data.</text>
</comment>
<keyword evidence="1" id="KW-0812">Transmembrane</keyword>
<name>A0AAU9K624_9CILI</name>
<dbReference type="EMBL" id="CAJZBQ010000058">
    <property type="protein sequence ID" value="CAG9334490.1"/>
    <property type="molecule type" value="Genomic_DNA"/>
</dbReference>
<feature type="transmembrane region" description="Helical" evidence="1">
    <location>
        <begin position="6"/>
        <end position="22"/>
    </location>
</feature>
<dbReference type="AlphaFoldDB" id="A0AAU9K624"/>
<gene>
    <name evidence="2" type="ORF">BSTOLATCC_MIC61105</name>
</gene>
<proteinExistence type="predicted"/>
<evidence type="ECO:0000313" key="3">
    <source>
        <dbReference type="Proteomes" id="UP001162131"/>
    </source>
</evidence>
<sequence>MSFVSIFFGIGTLILGYTWLKFEIAKPISQIPIILKGIPEEPFFHVVFMLLGVYILLWIIWEYFSNRPSVLVKSHSKKITPQEYELQKNVYTRVELARLLRSPEYGQFNQKEARNAEGNPGN</sequence>
<feature type="transmembrane region" description="Helical" evidence="1">
    <location>
        <begin position="43"/>
        <end position="61"/>
    </location>
</feature>
<dbReference type="Proteomes" id="UP001162131">
    <property type="component" value="Unassembled WGS sequence"/>
</dbReference>
<protein>
    <submittedName>
        <fullName evidence="2">Uncharacterized protein</fullName>
    </submittedName>
</protein>
<accession>A0AAU9K624</accession>
<keyword evidence="1" id="KW-1133">Transmembrane helix</keyword>
<keyword evidence="1" id="KW-0472">Membrane</keyword>
<keyword evidence="3" id="KW-1185">Reference proteome</keyword>
<reference evidence="2" key="1">
    <citation type="submission" date="2021-09" db="EMBL/GenBank/DDBJ databases">
        <authorList>
            <consortium name="AG Swart"/>
            <person name="Singh M."/>
            <person name="Singh A."/>
            <person name="Seah K."/>
            <person name="Emmerich C."/>
        </authorList>
    </citation>
    <scope>NUCLEOTIDE SEQUENCE</scope>
    <source>
        <strain evidence="2">ATCC30299</strain>
    </source>
</reference>
<organism evidence="2 3">
    <name type="scientific">Blepharisma stoltei</name>
    <dbReference type="NCBI Taxonomy" id="1481888"/>
    <lineage>
        <taxon>Eukaryota</taxon>
        <taxon>Sar</taxon>
        <taxon>Alveolata</taxon>
        <taxon>Ciliophora</taxon>
        <taxon>Postciliodesmatophora</taxon>
        <taxon>Heterotrichea</taxon>
        <taxon>Heterotrichida</taxon>
        <taxon>Blepharismidae</taxon>
        <taxon>Blepharisma</taxon>
    </lineage>
</organism>
<evidence type="ECO:0000313" key="2">
    <source>
        <dbReference type="EMBL" id="CAG9334490.1"/>
    </source>
</evidence>